<feature type="chain" id="PRO_5047338094" description="MetA-pathway of phenol degradation" evidence="1">
    <location>
        <begin position="21"/>
        <end position="301"/>
    </location>
</feature>
<evidence type="ECO:0008006" key="4">
    <source>
        <dbReference type="Google" id="ProtNLM"/>
    </source>
</evidence>
<organism evidence="2 3">
    <name type="scientific">Chryseobacterium salviniae</name>
    <dbReference type="NCBI Taxonomy" id="3101750"/>
    <lineage>
        <taxon>Bacteria</taxon>
        <taxon>Pseudomonadati</taxon>
        <taxon>Bacteroidota</taxon>
        <taxon>Flavobacteriia</taxon>
        <taxon>Flavobacteriales</taxon>
        <taxon>Weeksellaceae</taxon>
        <taxon>Chryseobacterium group</taxon>
        <taxon>Chryseobacterium</taxon>
    </lineage>
</organism>
<feature type="signal peptide" evidence="1">
    <location>
        <begin position="1"/>
        <end position="20"/>
    </location>
</feature>
<gene>
    <name evidence="2" type="ORF">SOP96_18535</name>
</gene>
<protein>
    <recommendedName>
        <fullName evidence="4">MetA-pathway of phenol degradation</fullName>
    </recommendedName>
</protein>
<dbReference type="Proteomes" id="UP001348397">
    <property type="component" value="Unassembled WGS sequence"/>
</dbReference>
<accession>A0ABU6HXH4</accession>
<sequence length="301" mass="34929">MKKKLLLLFLVLFKINYAQSLIYHTTNYFGPNANPVPEFSDASIPKYTEFSTAADYYYGYGDQTISNISKLEIPLIAEKVSVKAWAVVLEHFSVSDQVLSRRQMQKNEGFATGDLYIQLRIKLLSEDKLRPAIILNSTLKTASGSEFKNRRFFNTAGYYFDIEIGKSIKISNFFIDEMRVVSNLGFFSWDIQTPNLNVQDDAILYGEKLILKHKNISLENTFSGYNGWVNRVEDYGNRPIVFASKLNLHRRKAVWFAQYQHGIRHFPYKQIRVGIQFSLQKLTPDFLENNLDKNNSLLFYF</sequence>
<name>A0ABU6HXH4_9FLAO</name>
<evidence type="ECO:0000313" key="3">
    <source>
        <dbReference type="Proteomes" id="UP001348397"/>
    </source>
</evidence>
<evidence type="ECO:0000256" key="1">
    <source>
        <dbReference type="SAM" id="SignalP"/>
    </source>
</evidence>
<reference evidence="2 3" key="1">
    <citation type="submission" date="2024-01" db="EMBL/GenBank/DDBJ databases">
        <title>Chryseobacterium sp. T9W2-O.</title>
        <authorList>
            <person name="Maltman C."/>
        </authorList>
    </citation>
    <scope>NUCLEOTIDE SEQUENCE [LARGE SCALE GENOMIC DNA]</scope>
    <source>
        <strain evidence="2 3">T9W2-O</strain>
    </source>
</reference>
<comment type="caution">
    <text evidence="2">The sequence shown here is derived from an EMBL/GenBank/DDBJ whole genome shotgun (WGS) entry which is preliminary data.</text>
</comment>
<evidence type="ECO:0000313" key="2">
    <source>
        <dbReference type="EMBL" id="MEC3877710.1"/>
    </source>
</evidence>
<keyword evidence="3" id="KW-1185">Reference proteome</keyword>
<proteinExistence type="predicted"/>
<dbReference type="EMBL" id="JAYLAA010000064">
    <property type="protein sequence ID" value="MEC3877710.1"/>
    <property type="molecule type" value="Genomic_DNA"/>
</dbReference>
<keyword evidence="1" id="KW-0732">Signal</keyword>
<dbReference type="RefSeq" id="WP_326322367.1">
    <property type="nucleotide sequence ID" value="NZ_JAYLAA010000064.1"/>
</dbReference>